<feature type="transmembrane region" description="Helical" evidence="7">
    <location>
        <begin position="107"/>
        <end position="129"/>
    </location>
</feature>
<dbReference type="PROSITE" id="PS50928">
    <property type="entry name" value="ABC_TM1"/>
    <property type="match status" value="1"/>
</dbReference>
<dbReference type="InterPro" id="IPR035906">
    <property type="entry name" value="MetI-like_sf"/>
</dbReference>
<keyword evidence="4 7" id="KW-0812">Transmembrane</keyword>
<keyword evidence="3" id="KW-1003">Cell membrane</keyword>
<comment type="caution">
    <text evidence="9">The sequence shown here is derived from an EMBL/GenBank/DDBJ whole genome shotgun (WGS) entry which is preliminary data.</text>
</comment>
<sequence length="278" mass="31197">MTRGTKIKHIHWFSGAVLILFTLLALIPFLWVICSSLKGTGEIFTGRNFFPQDPKFSNYPQAWESARLGLRFFNSIIVTLGATVLSLAITTLAGYSFAKLWLAKYPFVFYCYLFGMSVPMQAIVLSIFLQLRNWNLQNTRLGLIIAIVGTGIPFATFLMRNFFKDLPDSFGECAQLDGSNAFQTFWYVYLPLAKPGMLALAIFTLIGAWNEFDLSLVVLTDDKLWTITLGVTQFRTVTNNNYGLVFSSAVISFLPTVLLYCLFQRSFIEGITVGGEKG</sequence>
<dbReference type="AlphaFoldDB" id="A0A8J6TTG6"/>
<dbReference type="PANTHER" id="PTHR43744:SF12">
    <property type="entry name" value="ABC TRANSPORTER PERMEASE PROTEIN MG189-RELATED"/>
    <property type="match status" value="1"/>
</dbReference>
<dbReference type="OrthoDB" id="9771544at2"/>
<accession>A0A8J6TTG6</accession>
<keyword evidence="10" id="KW-1185">Reference proteome</keyword>
<dbReference type="CDD" id="cd06261">
    <property type="entry name" value="TM_PBP2"/>
    <property type="match status" value="1"/>
</dbReference>
<dbReference type="Pfam" id="PF00528">
    <property type="entry name" value="BPD_transp_1"/>
    <property type="match status" value="1"/>
</dbReference>
<keyword evidence="2 7" id="KW-0813">Transport</keyword>
<feature type="transmembrane region" description="Helical" evidence="7">
    <location>
        <begin position="72"/>
        <end position="95"/>
    </location>
</feature>
<evidence type="ECO:0000259" key="8">
    <source>
        <dbReference type="PROSITE" id="PS50928"/>
    </source>
</evidence>
<feature type="transmembrane region" description="Helical" evidence="7">
    <location>
        <begin position="242"/>
        <end position="263"/>
    </location>
</feature>
<evidence type="ECO:0000256" key="1">
    <source>
        <dbReference type="ARBA" id="ARBA00004651"/>
    </source>
</evidence>
<evidence type="ECO:0000256" key="5">
    <source>
        <dbReference type="ARBA" id="ARBA00022989"/>
    </source>
</evidence>
<feature type="transmembrane region" description="Helical" evidence="7">
    <location>
        <begin position="184"/>
        <end position="209"/>
    </location>
</feature>
<name>A0A8J6TTG6_9FIRM</name>
<dbReference type="Gene3D" id="1.10.3720.10">
    <property type="entry name" value="MetI-like"/>
    <property type="match status" value="1"/>
</dbReference>
<gene>
    <name evidence="9" type="ORF">H8702_01410</name>
</gene>
<dbReference type="GO" id="GO:0055085">
    <property type="term" value="P:transmembrane transport"/>
    <property type="evidence" value="ECO:0007669"/>
    <property type="project" value="InterPro"/>
</dbReference>
<feature type="transmembrane region" description="Helical" evidence="7">
    <location>
        <begin position="12"/>
        <end position="33"/>
    </location>
</feature>
<feature type="domain" description="ABC transmembrane type-1" evidence="8">
    <location>
        <begin position="72"/>
        <end position="263"/>
    </location>
</feature>
<evidence type="ECO:0000313" key="9">
    <source>
        <dbReference type="EMBL" id="MBC8609778.1"/>
    </source>
</evidence>
<evidence type="ECO:0000256" key="3">
    <source>
        <dbReference type="ARBA" id="ARBA00022475"/>
    </source>
</evidence>
<dbReference type="EMBL" id="JACRTL010000001">
    <property type="protein sequence ID" value="MBC8609778.1"/>
    <property type="molecule type" value="Genomic_DNA"/>
</dbReference>
<evidence type="ECO:0000313" key="10">
    <source>
        <dbReference type="Proteomes" id="UP000632659"/>
    </source>
</evidence>
<evidence type="ECO:0000256" key="6">
    <source>
        <dbReference type="ARBA" id="ARBA00023136"/>
    </source>
</evidence>
<dbReference type="InterPro" id="IPR000515">
    <property type="entry name" value="MetI-like"/>
</dbReference>
<proteinExistence type="inferred from homology"/>
<evidence type="ECO:0000256" key="4">
    <source>
        <dbReference type="ARBA" id="ARBA00022692"/>
    </source>
</evidence>
<organism evidence="9 10">
    <name type="scientific">Massiliimalia timonensis</name>
    <dbReference type="NCBI Taxonomy" id="1987501"/>
    <lineage>
        <taxon>Bacteria</taxon>
        <taxon>Bacillati</taxon>
        <taxon>Bacillota</taxon>
        <taxon>Clostridia</taxon>
        <taxon>Eubacteriales</taxon>
        <taxon>Oscillospiraceae</taxon>
        <taxon>Massiliimalia</taxon>
    </lineage>
</organism>
<comment type="subcellular location">
    <subcellularLocation>
        <location evidence="1 7">Cell membrane</location>
        <topology evidence="1 7">Multi-pass membrane protein</topology>
    </subcellularLocation>
</comment>
<dbReference type="PANTHER" id="PTHR43744">
    <property type="entry name" value="ABC TRANSPORTER PERMEASE PROTEIN MG189-RELATED-RELATED"/>
    <property type="match status" value="1"/>
</dbReference>
<keyword evidence="5 7" id="KW-1133">Transmembrane helix</keyword>
<keyword evidence="6 7" id="KW-0472">Membrane</keyword>
<dbReference type="Proteomes" id="UP000632659">
    <property type="component" value="Unassembled WGS sequence"/>
</dbReference>
<feature type="transmembrane region" description="Helical" evidence="7">
    <location>
        <begin position="141"/>
        <end position="163"/>
    </location>
</feature>
<comment type="similarity">
    <text evidence="7">Belongs to the binding-protein-dependent transport system permease family.</text>
</comment>
<dbReference type="RefSeq" id="WP_093988211.1">
    <property type="nucleotide sequence ID" value="NZ_FYDD01000003.1"/>
</dbReference>
<evidence type="ECO:0000256" key="7">
    <source>
        <dbReference type="RuleBase" id="RU363032"/>
    </source>
</evidence>
<evidence type="ECO:0000256" key="2">
    <source>
        <dbReference type="ARBA" id="ARBA00022448"/>
    </source>
</evidence>
<reference evidence="9" key="1">
    <citation type="submission" date="2020-08" db="EMBL/GenBank/DDBJ databases">
        <title>Genome public.</title>
        <authorList>
            <person name="Liu C."/>
            <person name="Sun Q."/>
        </authorList>
    </citation>
    <scope>NUCLEOTIDE SEQUENCE</scope>
    <source>
        <strain evidence="9">NSJ-15</strain>
    </source>
</reference>
<dbReference type="GO" id="GO:0005886">
    <property type="term" value="C:plasma membrane"/>
    <property type="evidence" value="ECO:0007669"/>
    <property type="project" value="UniProtKB-SubCell"/>
</dbReference>
<dbReference type="SUPFAM" id="SSF161098">
    <property type="entry name" value="MetI-like"/>
    <property type="match status" value="1"/>
</dbReference>
<protein>
    <submittedName>
        <fullName evidence="9">Carbohydrate ABC transporter permease</fullName>
    </submittedName>
</protein>